<organism evidence="9 10">
    <name type="scientific">Virgisporangium aliadipatigenens</name>
    <dbReference type="NCBI Taxonomy" id="741659"/>
    <lineage>
        <taxon>Bacteria</taxon>
        <taxon>Bacillati</taxon>
        <taxon>Actinomycetota</taxon>
        <taxon>Actinomycetes</taxon>
        <taxon>Micromonosporales</taxon>
        <taxon>Micromonosporaceae</taxon>
        <taxon>Virgisporangium</taxon>
    </lineage>
</organism>
<keyword evidence="3 8" id="KW-0812">Transmembrane</keyword>
<dbReference type="Pfam" id="PF03023">
    <property type="entry name" value="MurJ"/>
    <property type="match status" value="1"/>
</dbReference>
<comment type="subcellular location">
    <subcellularLocation>
        <location evidence="1">Cell membrane</location>
        <topology evidence="1">Multi-pass membrane protein</topology>
    </subcellularLocation>
</comment>
<feature type="transmembrane region" description="Helical" evidence="8">
    <location>
        <begin position="379"/>
        <end position="399"/>
    </location>
</feature>
<dbReference type="PANTHER" id="PTHR47019">
    <property type="entry name" value="LIPID II FLIPPASE MURJ"/>
    <property type="match status" value="1"/>
</dbReference>
<feature type="transmembrane region" description="Helical" evidence="8">
    <location>
        <begin position="225"/>
        <end position="247"/>
    </location>
</feature>
<feature type="transmembrane region" description="Helical" evidence="8">
    <location>
        <begin position="129"/>
        <end position="152"/>
    </location>
</feature>
<feature type="transmembrane region" description="Helical" evidence="8">
    <location>
        <begin position="269"/>
        <end position="289"/>
    </location>
</feature>
<dbReference type="GO" id="GO:0008360">
    <property type="term" value="P:regulation of cell shape"/>
    <property type="evidence" value="ECO:0007669"/>
    <property type="project" value="UniProtKB-KW"/>
</dbReference>
<proteinExistence type="predicted"/>
<feature type="transmembrane region" description="Helical" evidence="8">
    <location>
        <begin position="349"/>
        <end position="367"/>
    </location>
</feature>
<feature type="transmembrane region" description="Helical" evidence="8">
    <location>
        <begin position="12"/>
        <end position="32"/>
    </location>
</feature>
<feature type="transmembrane region" description="Helical" evidence="8">
    <location>
        <begin position="185"/>
        <end position="204"/>
    </location>
</feature>
<feature type="transmembrane region" description="Helical" evidence="8">
    <location>
        <begin position="60"/>
        <end position="77"/>
    </location>
</feature>
<dbReference type="PANTHER" id="PTHR47019:SF1">
    <property type="entry name" value="LIPID II FLIPPASE MURJ"/>
    <property type="match status" value="1"/>
</dbReference>
<accession>A0A8J4DT68</accession>
<feature type="transmembrane region" description="Helical" evidence="8">
    <location>
        <begin position="159"/>
        <end position="179"/>
    </location>
</feature>
<evidence type="ECO:0000256" key="8">
    <source>
        <dbReference type="SAM" id="Phobius"/>
    </source>
</evidence>
<evidence type="ECO:0000256" key="5">
    <source>
        <dbReference type="ARBA" id="ARBA00022984"/>
    </source>
</evidence>
<sequence>MTRTVDSKSSTLVKAAIVTMVVTVSGSALGFVRDLLLARYFGAGSDTDAFLVSWTVPETAFPLVVEGAMSFLLVPLFSRAVAGNLSAREAVAATLPKITAVLVVVSTVVCLSAPLIVRVLAPGLAEPELAVTCTRLTSVTVLMFGLAGYVSAALRAHHVFAAPAAIHLAYNVGILGLMWTLHGRIGIVSAAAGVALGSVFMVLVQLPSFVKHVGLPRSIHKGRSLVTLGAFVPLAAYTLTRQAQVFVERFLGSNLPEGTISYLNYAQKLAQLPMLVALLVCTVTFPTLARNVAAGEDAAARRRLESDLRTVTAMILVAASYLVVFAPAIVEVLLEHGEFSNADTNATAAILRVYALGLLGHALVGVLSRPFFTGERPTWHPFGAMAAGLALTTVVAFAGAPRLGAWTIAAANGAGITLTAALLLVGLRHRILAVSLPAVASATARLGAAAIVAGALGWALGRLLLDMHPLLTLVGGGAVVLVAFTGLAHLFGIGEVARLASRVTGRFRRV</sequence>
<evidence type="ECO:0000256" key="6">
    <source>
        <dbReference type="ARBA" id="ARBA00022989"/>
    </source>
</evidence>
<gene>
    <name evidence="9" type="ORF">Val02_63650</name>
</gene>
<dbReference type="InterPro" id="IPR004268">
    <property type="entry name" value="MurJ"/>
</dbReference>
<dbReference type="PRINTS" id="PR01806">
    <property type="entry name" value="VIRFACTRMVIN"/>
</dbReference>
<evidence type="ECO:0000256" key="3">
    <source>
        <dbReference type="ARBA" id="ARBA00022692"/>
    </source>
</evidence>
<dbReference type="Proteomes" id="UP000619260">
    <property type="component" value="Unassembled WGS sequence"/>
</dbReference>
<keyword evidence="2" id="KW-1003">Cell membrane</keyword>
<evidence type="ECO:0000313" key="10">
    <source>
        <dbReference type="Proteomes" id="UP000619260"/>
    </source>
</evidence>
<dbReference type="EMBL" id="BOPF01000028">
    <property type="protein sequence ID" value="GIJ49479.1"/>
    <property type="molecule type" value="Genomic_DNA"/>
</dbReference>
<feature type="transmembrane region" description="Helical" evidence="8">
    <location>
        <begin position="310"/>
        <end position="329"/>
    </location>
</feature>
<feature type="transmembrane region" description="Helical" evidence="8">
    <location>
        <begin position="98"/>
        <end position="117"/>
    </location>
</feature>
<dbReference type="GO" id="GO:0015648">
    <property type="term" value="F:lipid-linked peptidoglycan transporter activity"/>
    <property type="evidence" value="ECO:0007669"/>
    <property type="project" value="TreeGrafter"/>
</dbReference>
<evidence type="ECO:0000256" key="1">
    <source>
        <dbReference type="ARBA" id="ARBA00004651"/>
    </source>
</evidence>
<comment type="caution">
    <text evidence="9">The sequence shown here is derived from an EMBL/GenBank/DDBJ whole genome shotgun (WGS) entry which is preliminary data.</text>
</comment>
<keyword evidence="6 8" id="KW-1133">Transmembrane helix</keyword>
<dbReference type="GO" id="GO:0005886">
    <property type="term" value="C:plasma membrane"/>
    <property type="evidence" value="ECO:0007669"/>
    <property type="project" value="UniProtKB-SubCell"/>
</dbReference>
<feature type="transmembrane region" description="Helical" evidence="8">
    <location>
        <begin position="471"/>
        <end position="492"/>
    </location>
</feature>
<feature type="transmembrane region" description="Helical" evidence="8">
    <location>
        <begin position="405"/>
        <end position="425"/>
    </location>
</feature>
<keyword evidence="7 8" id="KW-0472">Membrane</keyword>
<keyword evidence="5" id="KW-0573">Peptidoglycan synthesis</keyword>
<keyword evidence="10" id="KW-1185">Reference proteome</keyword>
<dbReference type="AlphaFoldDB" id="A0A8J4DT68"/>
<name>A0A8J4DT68_9ACTN</name>
<reference evidence="9" key="1">
    <citation type="submission" date="2021-01" db="EMBL/GenBank/DDBJ databases">
        <title>Whole genome shotgun sequence of Virgisporangium aliadipatigenens NBRC 105644.</title>
        <authorList>
            <person name="Komaki H."/>
            <person name="Tamura T."/>
        </authorList>
    </citation>
    <scope>NUCLEOTIDE SEQUENCE</scope>
    <source>
        <strain evidence="9">NBRC 105644</strain>
    </source>
</reference>
<dbReference type="InterPro" id="IPR051050">
    <property type="entry name" value="Lipid_II_flippase_MurJ/MviN"/>
</dbReference>
<evidence type="ECO:0000313" key="9">
    <source>
        <dbReference type="EMBL" id="GIJ49479.1"/>
    </source>
</evidence>
<evidence type="ECO:0000256" key="7">
    <source>
        <dbReference type="ARBA" id="ARBA00023136"/>
    </source>
</evidence>
<protein>
    <submittedName>
        <fullName evidence="9">Membrane protein</fullName>
    </submittedName>
</protein>
<dbReference type="GO" id="GO:0009252">
    <property type="term" value="P:peptidoglycan biosynthetic process"/>
    <property type="evidence" value="ECO:0007669"/>
    <property type="project" value="UniProtKB-KW"/>
</dbReference>
<dbReference type="GO" id="GO:0034204">
    <property type="term" value="P:lipid translocation"/>
    <property type="evidence" value="ECO:0007669"/>
    <property type="project" value="TreeGrafter"/>
</dbReference>
<evidence type="ECO:0000256" key="4">
    <source>
        <dbReference type="ARBA" id="ARBA00022960"/>
    </source>
</evidence>
<keyword evidence="4" id="KW-0133">Cell shape</keyword>
<evidence type="ECO:0000256" key="2">
    <source>
        <dbReference type="ARBA" id="ARBA00022475"/>
    </source>
</evidence>
<dbReference type="RefSeq" id="WP_203902949.1">
    <property type="nucleotide sequence ID" value="NZ_BOPF01000028.1"/>
</dbReference>